<feature type="chain" id="PRO_5028303375" evidence="1">
    <location>
        <begin position="29"/>
        <end position="116"/>
    </location>
</feature>
<dbReference type="EMBL" id="GISG01081586">
    <property type="protein sequence ID" value="MBA4632265.1"/>
    <property type="molecule type" value="Transcribed_RNA"/>
</dbReference>
<protein>
    <submittedName>
        <fullName evidence="2">Uncharacterized protein</fullName>
    </submittedName>
</protein>
<feature type="signal peptide" evidence="1">
    <location>
        <begin position="1"/>
        <end position="28"/>
    </location>
</feature>
<keyword evidence="1" id="KW-0732">Signal</keyword>
<reference evidence="2" key="1">
    <citation type="journal article" date="2013" name="J. Plant Res.">
        <title>Effect of fungi and light on seed germination of three Opuntia species from semiarid lands of central Mexico.</title>
        <authorList>
            <person name="Delgado-Sanchez P."/>
            <person name="Jimenez-Bremont J.F."/>
            <person name="Guerrero-Gonzalez Mde L."/>
            <person name="Flores J."/>
        </authorList>
    </citation>
    <scope>NUCLEOTIDE SEQUENCE</scope>
    <source>
        <tissue evidence="2">Cladode</tissue>
    </source>
</reference>
<dbReference type="AlphaFoldDB" id="A0A7C9D6M3"/>
<accession>A0A7C9D6M3</accession>
<organism evidence="2">
    <name type="scientific">Opuntia streptacantha</name>
    <name type="common">Prickly pear cactus</name>
    <name type="synonym">Opuntia cardona</name>
    <dbReference type="NCBI Taxonomy" id="393608"/>
    <lineage>
        <taxon>Eukaryota</taxon>
        <taxon>Viridiplantae</taxon>
        <taxon>Streptophyta</taxon>
        <taxon>Embryophyta</taxon>
        <taxon>Tracheophyta</taxon>
        <taxon>Spermatophyta</taxon>
        <taxon>Magnoliopsida</taxon>
        <taxon>eudicotyledons</taxon>
        <taxon>Gunneridae</taxon>
        <taxon>Pentapetalae</taxon>
        <taxon>Caryophyllales</taxon>
        <taxon>Cactineae</taxon>
        <taxon>Cactaceae</taxon>
        <taxon>Opuntioideae</taxon>
        <taxon>Opuntia</taxon>
    </lineage>
</organism>
<name>A0A7C9D6M3_OPUST</name>
<proteinExistence type="predicted"/>
<evidence type="ECO:0000256" key="1">
    <source>
        <dbReference type="SAM" id="SignalP"/>
    </source>
</evidence>
<evidence type="ECO:0000313" key="2">
    <source>
        <dbReference type="EMBL" id="MBA4632265.1"/>
    </source>
</evidence>
<sequence>MRNQMGSVVATLLLVAIVYLSMTSLVTSANLKYPNPAYIPVIKTCPFHNRRRVAGYYYCKSTIGGRHHLIGAHNRHIIRARHHLINIKITDPVIEPVSRAGRWFAQSDCMDRSWTD</sequence>
<reference evidence="2" key="2">
    <citation type="submission" date="2020-07" db="EMBL/GenBank/DDBJ databases">
        <authorList>
            <person name="Vera ALvarez R."/>
            <person name="Arias-Moreno D.M."/>
            <person name="Jimenez-Jacinto V."/>
            <person name="Jimenez-Bremont J.F."/>
            <person name="Swaminathan K."/>
            <person name="Moose S.P."/>
            <person name="Guerrero-Gonzalez M.L."/>
            <person name="Marino-Ramirez L."/>
            <person name="Landsman D."/>
            <person name="Rodriguez-Kessler M."/>
            <person name="Delgado-Sanchez P."/>
        </authorList>
    </citation>
    <scope>NUCLEOTIDE SEQUENCE</scope>
    <source>
        <tissue evidence="2">Cladode</tissue>
    </source>
</reference>